<evidence type="ECO:0000259" key="2">
    <source>
        <dbReference type="Pfam" id="PF08030"/>
    </source>
</evidence>
<evidence type="ECO:0000313" key="3">
    <source>
        <dbReference type="Proteomes" id="UP000694845"/>
    </source>
</evidence>
<dbReference type="InterPro" id="IPR013121">
    <property type="entry name" value="Fe_red_NAD-bd_6"/>
</dbReference>
<dbReference type="GO" id="GO:0016175">
    <property type="term" value="F:superoxide-generating NAD(P)H oxidase activity"/>
    <property type="evidence" value="ECO:0007669"/>
    <property type="project" value="TreeGrafter"/>
</dbReference>
<dbReference type="OrthoDB" id="167398at2759"/>
<dbReference type="OMA" id="HASLCDE"/>
<dbReference type="Gene3D" id="3.40.50.80">
    <property type="entry name" value="Nucleotide-binding domain of ferredoxin-NADP reductase (FNR) module"/>
    <property type="match status" value="1"/>
</dbReference>
<dbReference type="AlphaFoldDB" id="A0A8B7ZXR5"/>
<organism evidence="3 4">
    <name type="scientific">Acanthaster planci</name>
    <name type="common">Crown-of-thorns starfish</name>
    <dbReference type="NCBI Taxonomy" id="133434"/>
    <lineage>
        <taxon>Eukaryota</taxon>
        <taxon>Metazoa</taxon>
        <taxon>Echinodermata</taxon>
        <taxon>Eleutherozoa</taxon>
        <taxon>Asterozoa</taxon>
        <taxon>Asteroidea</taxon>
        <taxon>Valvatacea</taxon>
        <taxon>Valvatida</taxon>
        <taxon>Acanthasteridae</taxon>
        <taxon>Acanthaster</taxon>
    </lineage>
</organism>
<feature type="domain" description="Ferric reductase NAD binding" evidence="2">
    <location>
        <begin position="16"/>
        <end position="98"/>
    </location>
</feature>
<dbReference type="PANTHER" id="PTHR11972">
    <property type="entry name" value="NADPH OXIDASE"/>
    <property type="match status" value="1"/>
</dbReference>
<evidence type="ECO:0000256" key="1">
    <source>
        <dbReference type="ARBA" id="ARBA00023002"/>
    </source>
</evidence>
<keyword evidence="1" id="KW-0560">Oxidoreductase</keyword>
<dbReference type="RefSeq" id="XP_022109887.1">
    <property type="nucleotide sequence ID" value="XM_022254195.1"/>
</dbReference>
<dbReference type="KEGG" id="aplc:110989651"/>
<name>A0A8B7ZXR5_ACAPL</name>
<evidence type="ECO:0000313" key="4">
    <source>
        <dbReference type="RefSeq" id="XP_022109887.1"/>
    </source>
</evidence>
<keyword evidence="3" id="KW-1185">Reference proteome</keyword>
<accession>A0A8B7ZXR5</accession>
<protein>
    <submittedName>
        <fullName evidence="4">NADPH oxidase 5-like</fullName>
    </submittedName>
</protein>
<gene>
    <name evidence="4" type="primary">LOC110989651</name>
</gene>
<dbReference type="PANTHER" id="PTHR11972:SF58">
    <property type="entry name" value="NADPH OXIDASE 5"/>
    <property type="match status" value="1"/>
</dbReference>
<dbReference type="InterPro" id="IPR039261">
    <property type="entry name" value="FNR_nucleotide-bd"/>
</dbReference>
<dbReference type="Pfam" id="PF08030">
    <property type="entry name" value="NAD_binding_6"/>
    <property type="match status" value="1"/>
</dbReference>
<dbReference type="InterPro" id="IPR050369">
    <property type="entry name" value="RBOH/FRE"/>
</dbReference>
<reference evidence="4" key="1">
    <citation type="submission" date="2025-08" db="UniProtKB">
        <authorList>
            <consortium name="RefSeq"/>
        </authorList>
    </citation>
    <scope>IDENTIFICATION</scope>
</reference>
<dbReference type="GO" id="GO:0006952">
    <property type="term" value="P:defense response"/>
    <property type="evidence" value="ECO:0007669"/>
    <property type="project" value="TreeGrafter"/>
</dbReference>
<dbReference type="GO" id="GO:0042554">
    <property type="term" value="P:superoxide anion generation"/>
    <property type="evidence" value="ECO:0007669"/>
    <property type="project" value="TreeGrafter"/>
</dbReference>
<dbReference type="GeneID" id="110989651"/>
<dbReference type="GO" id="GO:0043020">
    <property type="term" value="C:NADPH oxidase complex"/>
    <property type="evidence" value="ECO:0007669"/>
    <property type="project" value="TreeGrafter"/>
</dbReference>
<proteinExistence type="predicted"/>
<dbReference type="Proteomes" id="UP000694845">
    <property type="component" value="Unplaced"/>
</dbReference>
<sequence length="112" mass="13064">MLLNLEQGQSQYSLDRFLDIHLFMTGIQRFDMANFGLQMALDLVHERENRDLLTGLRTKLQAGRPDWNKLFTQIQEEDKGRVSVFFCGSPALGIVINKHCQKFGFIFHKENF</sequence>